<comment type="subcellular location">
    <subcellularLocation>
        <location evidence="1">Nucleus</location>
    </subcellularLocation>
</comment>
<keyword evidence="2" id="KW-0539">Nucleus</keyword>
<evidence type="ECO:0008006" key="8">
    <source>
        <dbReference type="Google" id="ProtNLM"/>
    </source>
</evidence>
<dbReference type="Proteomes" id="UP000494165">
    <property type="component" value="Unassembled WGS sequence"/>
</dbReference>
<evidence type="ECO:0000256" key="5">
    <source>
        <dbReference type="SAM" id="Phobius"/>
    </source>
</evidence>
<dbReference type="Pfam" id="PF02312">
    <property type="entry name" value="CBF_beta"/>
    <property type="match status" value="1"/>
</dbReference>
<comment type="similarity">
    <text evidence="3">Belongs to the CBF-beta family.</text>
</comment>
<evidence type="ECO:0000256" key="2">
    <source>
        <dbReference type="ARBA" id="ARBA00023242"/>
    </source>
</evidence>
<dbReference type="SUPFAM" id="SSF50723">
    <property type="entry name" value="Core binding factor beta, CBF"/>
    <property type="match status" value="1"/>
</dbReference>
<dbReference type="GO" id="GO:0003713">
    <property type="term" value="F:transcription coactivator activity"/>
    <property type="evidence" value="ECO:0007669"/>
    <property type="project" value="InterPro"/>
</dbReference>
<dbReference type="GO" id="GO:0016513">
    <property type="term" value="C:core-binding factor complex"/>
    <property type="evidence" value="ECO:0007669"/>
    <property type="project" value="TreeGrafter"/>
</dbReference>
<dbReference type="GO" id="GO:0035206">
    <property type="term" value="P:regulation of hemocyte proliferation"/>
    <property type="evidence" value="ECO:0007669"/>
    <property type="project" value="UniProtKB-ARBA"/>
</dbReference>
<dbReference type="EMBL" id="CADEPI010000086">
    <property type="protein sequence ID" value="CAB3373519.1"/>
    <property type="molecule type" value="Genomic_DNA"/>
</dbReference>
<evidence type="ECO:0000313" key="7">
    <source>
        <dbReference type="Proteomes" id="UP000494165"/>
    </source>
</evidence>
<dbReference type="AlphaFoldDB" id="A0A8S1CZP7"/>
<dbReference type="PANTHER" id="PTHR10276:SF3">
    <property type="entry name" value="CORE-BINDING FACTOR SUBUNIT BETA"/>
    <property type="match status" value="1"/>
</dbReference>
<dbReference type="InterPro" id="IPR036552">
    <property type="entry name" value="CBF_bsu_sf"/>
</dbReference>
<protein>
    <recommendedName>
        <fullName evidence="8">Protein big brother</fullName>
    </recommendedName>
</protein>
<sequence>MVRLSTAFAQFIVHICYSWGLLTLFTYPFHRNVKNQQHLPVFYAFAIGYISSFVGFFRFAHPWMEVRLQNVDLKVAALSQSLFPALVATELVLKQWPSILLPQDHLIRLICLFIILLASFWLYENQSSQRHWPILMIEKDTITTRKIFVALALAVSIVSQSFDGIVGSVFLMLDYLFVGTGSFNPRTFSKIQAEGDRGGHTASMWGPRPCDPAAAAALAGMLPFETTIGLYEQPKPRFMFKMPRVVPDQKSKFDSDELFRRLSRESEVRYTGFRDRPLEERQVRFQNGCREGHTEIAFVATGTNLQLVFNPVINGYAVPDLGRECDFDKEIGKVHLRAHFIMNGVCVRWKGWIDLERLDGVGCLEFDEDKAQNEDLILRDQIERYNQRLRDFEDKQRVFRSHPQLDRPENDIEALAQQEGYMRAARRNRHQQWHAPR</sequence>
<evidence type="ECO:0000256" key="3">
    <source>
        <dbReference type="ARBA" id="ARBA00025734"/>
    </source>
</evidence>
<proteinExistence type="inferred from homology"/>
<dbReference type="OrthoDB" id="10026505at2759"/>
<evidence type="ECO:0000313" key="6">
    <source>
        <dbReference type="EMBL" id="CAB3373519.1"/>
    </source>
</evidence>
<comment type="function">
    <text evidence="4">Regulates the DNA-binding properties of Runt.</text>
</comment>
<name>A0A8S1CZP7_9INSE</name>
<gene>
    <name evidence="6" type="ORF">CLODIP_2_CD15179</name>
</gene>
<keyword evidence="7" id="KW-1185">Reference proteome</keyword>
<dbReference type="FunFam" id="2.40.250.10:FF:000001">
    <property type="entry name" value="Core-binding factor subunit beta"/>
    <property type="match status" value="1"/>
</dbReference>
<reference evidence="6 7" key="1">
    <citation type="submission" date="2020-04" db="EMBL/GenBank/DDBJ databases">
        <authorList>
            <person name="Alioto T."/>
            <person name="Alioto T."/>
            <person name="Gomez Garrido J."/>
        </authorList>
    </citation>
    <scope>NUCLEOTIDE SEQUENCE [LARGE SCALE GENOMIC DNA]</scope>
</reference>
<feature type="transmembrane region" description="Helical" evidence="5">
    <location>
        <begin position="105"/>
        <end position="123"/>
    </location>
</feature>
<feature type="transmembrane region" description="Helical" evidence="5">
    <location>
        <begin position="7"/>
        <end position="29"/>
    </location>
</feature>
<dbReference type="GO" id="GO:0043565">
    <property type="term" value="F:sequence-specific DNA binding"/>
    <property type="evidence" value="ECO:0007669"/>
    <property type="project" value="TreeGrafter"/>
</dbReference>
<feature type="transmembrane region" description="Helical" evidence="5">
    <location>
        <begin position="147"/>
        <end position="173"/>
    </location>
</feature>
<dbReference type="InterPro" id="IPR003417">
    <property type="entry name" value="CBF_beta"/>
</dbReference>
<keyword evidence="5" id="KW-0812">Transmembrane</keyword>
<comment type="caution">
    <text evidence="6">The sequence shown here is derived from an EMBL/GenBank/DDBJ whole genome shotgun (WGS) entry which is preliminary data.</text>
</comment>
<organism evidence="6 7">
    <name type="scientific">Cloeon dipterum</name>
    <dbReference type="NCBI Taxonomy" id="197152"/>
    <lineage>
        <taxon>Eukaryota</taxon>
        <taxon>Metazoa</taxon>
        <taxon>Ecdysozoa</taxon>
        <taxon>Arthropoda</taxon>
        <taxon>Hexapoda</taxon>
        <taxon>Insecta</taxon>
        <taxon>Pterygota</taxon>
        <taxon>Palaeoptera</taxon>
        <taxon>Ephemeroptera</taxon>
        <taxon>Pisciforma</taxon>
        <taxon>Baetidae</taxon>
        <taxon>Cloeon</taxon>
    </lineage>
</organism>
<keyword evidence="5" id="KW-0472">Membrane</keyword>
<evidence type="ECO:0000256" key="4">
    <source>
        <dbReference type="ARBA" id="ARBA00057581"/>
    </source>
</evidence>
<dbReference type="GO" id="GO:0006357">
    <property type="term" value="P:regulation of transcription by RNA polymerase II"/>
    <property type="evidence" value="ECO:0007669"/>
    <property type="project" value="TreeGrafter"/>
</dbReference>
<evidence type="ECO:0000256" key="1">
    <source>
        <dbReference type="ARBA" id="ARBA00004123"/>
    </source>
</evidence>
<accession>A0A8S1CZP7</accession>
<dbReference type="PANTHER" id="PTHR10276">
    <property type="entry name" value="CORE-BINDING FACTOR, BETA SUBUNIT"/>
    <property type="match status" value="1"/>
</dbReference>
<dbReference type="Gene3D" id="2.40.250.10">
    <property type="entry name" value="Core binding factor, beta subunit"/>
    <property type="match status" value="1"/>
</dbReference>
<keyword evidence="5" id="KW-1133">Transmembrane helix</keyword>
<feature type="transmembrane region" description="Helical" evidence="5">
    <location>
        <begin position="41"/>
        <end position="61"/>
    </location>
</feature>